<protein>
    <submittedName>
        <fullName evidence="5 6">Uncharacterized protein</fullName>
    </submittedName>
</protein>
<evidence type="ECO:0000256" key="3">
    <source>
        <dbReference type="ARBA" id="ARBA00023180"/>
    </source>
</evidence>
<reference evidence="5 7" key="1">
    <citation type="journal article" date="2012" name="Nature">
        <title>Algal genomes reveal evolutionary mosaicism and the fate of nucleomorphs.</title>
        <authorList>
            <consortium name="DOE Joint Genome Institute"/>
            <person name="Curtis B.A."/>
            <person name="Tanifuji G."/>
            <person name="Burki F."/>
            <person name="Gruber A."/>
            <person name="Irimia M."/>
            <person name="Maruyama S."/>
            <person name="Arias M.C."/>
            <person name="Ball S.G."/>
            <person name="Gile G.H."/>
            <person name="Hirakawa Y."/>
            <person name="Hopkins J.F."/>
            <person name="Kuo A."/>
            <person name="Rensing S.A."/>
            <person name="Schmutz J."/>
            <person name="Symeonidi A."/>
            <person name="Elias M."/>
            <person name="Eveleigh R.J."/>
            <person name="Herman E.K."/>
            <person name="Klute M.J."/>
            <person name="Nakayama T."/>
            <person name="Obornik M."/>
            <person name="Reyes-Prieto A."/>
            <person name="Armbrust E.V."/>
            <person name="Aves S.J."/>
            <person name="Beiko R.G."/>
            <person name="Coutinho P."/>
            <person name="Dacks J.B."/>
            <person name="Durnford D.G."/>
            <person name="Fast N.M."/>
            <person name="Green B.R."/>
            <person name="Grisdale C.J."/>
            <person name="Hempel F."/>
            <person name="Henrissat B."/>
            <person name="Hoppner M.P."/>
            <person name="Ishida K."/>
            <person name="Kim E."/>
            <person name="Koreny L."/>
            <person name="Kroth P.G."/>
            <person name="Liu Y."/>
            <person name="Malik S.B."/>
            <person name="Maier U.G."/>
            <person name="McRose D."/>
            <person name="Mock T."/>
            <person name="Neilson J.A."/>
            <person name="Onodera N.T."/>
            <person name="Poole A.M."/>
            <person name="Pritham E.J."/>
            <person name="Richards T.A."/>
            <person name="Rocap G."/>
            <person name="Roy S.W."/>
            <person name="Sarai C."/>
            <person name="Schaack S."/>
            <person name="Shirato S."/>
            <person name="Slamovits C.H."/>
            <person name="Spencer D.F."/>
            <person name="Suzuki S."/>
            <person name="Worden A.Z."/>
            <person name="Zauner S."/>
            <person name="Barry K."/>
            <person name="Bell C."/>
            <person name="Bharti A.K."/>
            <person name="Crow J.A."/>
            <person name="Grimwood J."/>
            <person name="Kramer R."/>
            <person name="Lindquist E."/>
            <person name="Lucas S."/>
            <person name="Salamov A."/>
            <person name="McFadden G.I."/>
            <person name="Lane C.E."/>
            <person name="Keeling P.J."/>
            <person name="Gray M.W."/>
            <person name="Grigoriev I.V."/>
            <person name="Archibald J.M."/>
        </authorList>
    </citation>
    <scope>NUCLEOTIDE SEQUENCE</scope>
    <source>
        <strain evidence="5 7">CCMP2712</strain>
    </source>
</reference>
<feature type="repeat" description="FG-GAP" evidence="4">
    <location>
        <begin position="143"/>
        <end position="201"/>
    </location>
</feature>
<dbReference type="PANTHER" id="PTHR36220:SF1">
    <property type="entry name" value="GAMMA TUBULIN COMPLEX COMPONENT C-TERMINAL DOMAIN-CONTAINING PROTEIN"/>
    <property type="match status" value="1"/>
</dbReference>
<dbReference type="InterPro" id="IPR013519">
    <property type="entry name" value="Int_alpha_beta-p"/>
</dbReference>
<reference evidence="7" key="2">
    <citation type="submission" date="2012-11" db="EMBL/GenBank/DDBJ databases">
        <authorList>
            <person name="Kuo A."/>
            <person name="Curtis B.A."/>
            <person name="Tanifuji G."/>
            <person name="Burki F."/>
            <person name="Gruber A."/>
            <person name="Irimia M."/>
            <person name="Maruyama S."/>
            <person name="Arias M.C."/>
            <person name="Ball S.G."/>
            <person name="Gile G.H."/>
            <person name="Hirakawa Y."/>
            <person name="Hopkins J.F."/>
            <person name="Rensing S.A."/>
            <person name="Schmutz J."/>
            <person name="Symeonidi A."/>
            <person name="Elias M."/>
            <person name="Eveleigh R.J."/>
            <person name="Herman E.K."/>
            <person name="Klute M.J."/>
            <person name="Nakayama T."/>
            <person name="Obornik M."/>
            <person name="Reyes-Prieto A."/>
            <person name="Armbrust E.V."/>
            <person name="Aves S.J."/>
            <person name="Beiko R.G."/>
            <person name="Coutinho P."/>
            <person name="Dacks J.B."/>
            <person name="Durnford D.G."/>
            <person name="Fast N.M."/>
            <person name="Green B.R."/>
            <person name="Grisdale C."/>
            <person name="Hempe F."/>
            <person name="Henrissat B."/>
            <person name="Hoppner M.P."/>
            <person name="Ishida K.-I."/>
            <person name="Kim E."/>
            <person name="Koreny L."/>
            <person name="Kroth P.G."/>
            <person name="Liu Y."/>
            <person name="Malik S.-B."/>
            <person name="Maier U.G."/>
            <person name="McRose D."/>
            <person name="Mock T."/>
            <person name="Neilson J.A."/>
            <person name="Onodera N.T."/>
            <person name="Poole A.M."/>
            <person name="Pritham E.J."/>
            <person name="Richards T.A."/>
            <person name="Rocap G."/>
            <person name="Roy S.W."/>
            <person name="Sarai C."/>
            <person name="Schaack S."/>
            <person name="Shirato S."/>
            <person name="Slamovits C.H."/>
            <person name="Spencer D.F."/>
            <person name="Suzuki S."/>
            <person name="Worden A.Z."/>
            <person name="Zauner S."/>
            <person name="Barry K."/>
            <person name="Bell C."/>
            <person name="Bharti A.K."/>
            <person name="Crow J.A."/>
            <person name="Grimwood J."/>
            <person name="Kramer R."/>
            <person name="Lindquist E."/>
            <person name="Lucas S."/>
            <person name="Salamov A."/>
            <person name="McFadden G.I."/>
            <person name="Lane C.E."/>
            <person name="Keeling P.J."/>
            <person name="Gray M.W."/>
            <person name="Grigoriev I.V."/>
            <person name="Archibald J.M."/>
        </authorList>
    </citation>
    <scope>NUCLEOTIDE SEQUENCE</scope>
    <source>
        <strain evidence="7">CCMP2712</strain>
    </source>
</reference>
<keyword evidence="7" id="KW-1185">Reference proteome</keyword>
<evidence type="ECO:0000256" key="1">
    <source>
        <dbReference type="ARBA" id="ARBA00022729"/>
    </source>
</evidence>
<proteinExistence type="predicted"/>
<dbReference type="OrthoDB" id="442789at2759"/>
<evidence type="ECO:0000256" key="2">
    <source>
        <dbReference type="ARBA" id="ARBA00022737"/>
    </source>
</evidence>
<sequence>MVLALPFAVCRSPSKPPPPPPRTSRPHIRPLLLLLLGLLAVVHVETFADLSQVDRSLSQFDRILQAKDGSEGDRFGRSVALTADLAFIGADYAPCSMPLVAGDCNVSGRGSGAVYIFARDYVDELVGGYNETGYRDGSRWWGQRNQIFPPDREAGQRFGSAVSVDDMMNVVLVGAPLKTAGNASESGMAFVYQKNIGGEDNWGLVSSFSLENTSYTVEGYEHFGTSVAISGRYLVIGCPQCNGRNAREWSAGMAFLFRCSSVNPSTHQCAGWELLKELVPEPEGAAAPSWCASPLSTTGKAGDWTCHRDMDNFGNSVSILGCCNDLGELAWSDGLSGRADPVTGYAWCNLKDPCSHAVVAVGAYMDSTAGILGEGYDRHRHGSVYLYSNRAGDDSFPQTKNLSSSGRNESDYVGQSQKVSAMDEIEDTMFGRHVFLGPCYNRSGDLSVCLTVSRSSCIDRKCYTPLSPATGISICYCDYSEHGWSDEIYLFERYQGGFDSWGLQDKYCDVFISCPLSPNCTELYATANLRAKYEVLQTHLGPGLSSSETPANPNGDQTRTDYACPGADANGAIKAGPCLEVQCVPRAMQMRDAFFGSPVHVLGSKALIGSHAWQNRGAAFIVV</sequence>
<reference evidence="6" key="3">
    <citation type="submission" date="2015-06" db="UniProtKB">
        <authorList>
            <consortium name="EnsemblProtists"/>
        </authorList>
    </citation>
    <scope>IDENTIFICATION</scope>
</reference>
<gene>
    <name evidence="5" type="ORF">GUITHDRAFT_101180</name>
</gene>
<keyword evidence="3" id="KW-0325">Glycoprotein</keyword>
<dbReference type="EMBL" id="JH992970">
    <property type="protein sequence ID" value="EKX53479.1"/>
    <property type="molecule type" value="Genomic_DNA"/>
</dbReference>
<dbReference type="InterPro" id="IPR028994">
    <property type="entry name" value="Integrin_alpha_N"/>
</dbReference>
<accession>L1JYR4</accession>
<dbReference type="HOGENOM" id="CLU_439084_0_0_1"/>
<dbReference type="RefSeq" id="XP_005840459.1">
    <property type="nucleotide sequence ID" value="XM_005840402.1"/>
</dbReference>
<organism evidence="5">
    <name type="scientific">Guillardia theta (strain CCMP2712)</name>
    <name type="common">Cryptophyte</name>
    <dbReference type="NCBI Taxonomy" id="905079"/>
    <lineage>
        <taxon>Eukaryota</taxon>
        <taxon>Cryptophyceae</taxon>
        <taxon>Pyrenomonadales</taxon>
        <taxon>Geminigeraceae</taxon>
        <taxon>Guillardia</taxon>
    </lineage>
</organism>
<evidence type="ECO:0000256" key="4">
    <source>
        <dbReference type="PROSITE-ProRule" id="PRU00803"/>
    </source>
</evidence>
<evidence type="ECO:0000313" key="7">
    <source>
        <dbReference type="Proteomes" id="UP000011087"/>
    </source>
</evidence>
<keyword evidence="2" id="KW-0677">Repeat</keyword>
<dbReference type="EnsemblProtists" id="EKX53479">
    <property type="protein sequence ID" value="EKX53479"/>
    <property type="gene ID" value="GUITHDRAFT_101180"/>
</dbReference>
<dbReference type="Gene3D" id="2.130.10.130">
    <property type="entry name" value="Integrin alpha, N-terminal"/>
    <property type="match status" value="1"/>
</dbReference>
<evidence type="ECO:0000313" key="6">
    <source>
        <dbReference type="EnsemblProtists" id="EKX53479"/>
    </source>
</evidence>
<dbReference type="AlphaFoldDB" id="L1JYR4"/>
<dbReference type="Pfam" id="PF14312">
    <property type="entry name" value="FG-GAP_2"/>
    <property type="match status" value="2"/>
</dbReference>
<keyword evidence="1" id="KW-0732">Signal</keyword>
<dbReference type="PROSITE" id="PS51470">
    <property type="entry name" value="FG_GAP"/>
    <property type="match status" value="1"/>
</dbReference>
<dbReference type="InterPro" id="IPR013517">
    <property type="entry name" value="FG-GAP"/>
</dbReference>
<dbReference type="PANTHER" id="PTHR36220">
    <property type="entry name" value="UNNAMED PRODUCT"/>
    <property type="match status" value="1"/>
</dbReference>
<evidence type="ECO:0000313" key="5">
    <source>
        <dbReference type="EMBL" id="EKX53479.1"/>
    </source>
</evidence>
<dbReference type="KEGG" id="gtt:GUITHDRAFT_101180"/>
<dbReference type="GeneID" id="17309859"/>
<dbReference type="Proteomes" id="UP000011087">
    <property type="component" value="Unassembled WGS sequence"/>
</dbReference>
<name>L1JYR4_GUITC</name>
<dbReference type="PaxDb" id="55529-EKX53479"/>